<dbReference type="Proteomes" id="UP000635278">
    <property type="component" value="Unassembled WGS sequence"/>
</dbReference>
<keyword evidence="2" id="KW-1185">Reference proteome</keyword>
<dbReference type="Pfam" id="PF03567">
    <property type="entry name" value="Sulfotransfer_2"/>
    <property type="match status" value="1"/>
</dbReference>
<dbReference type="EMBL" id="WOTB01000008">
    <property type="protein sequence ID" value="NHN84549.1"/>
    <property type="molecule type" value="Genomic_DNA"/>
</dbReference>
<protein>
    <submittedName>
        <fullName evidence="1">Chondroitin 4-O-sulfotransferase</fullName>
    </submittedName>
</protein>
<evidence type="ECO:0000313" key="1">
    <source>
        <dbReference type="EMBL" id="NHN84549.1"/>
    </source>
</evidence>
<evidence type="ECO:0000313" key="2">
    <source>
        <dbReference type="Proteomes" id="UP000635278"/>
    </source>
</evidence>
<proteinExistence type="predicted"/>
<gene>
    <name evidence="1" type="ORF">GOB93_07810</name>
</gene>
<dbReference type="InterPro" id="IPR005331">
    <property type="entry name" value="Sulfotransferase"/>
</dbReference>
<organism evidence="1 2">
    <name type="scientific">Acetobacter musti</name>
    <dbReference type="NCBI Taxonomy" id="864732"/>
    <lineage>
        <taxon>Bacteria</taxon>
        <taxon>Pseudomonadati</taxon>
        <taxon>Pseudomonadota</taxon>
        <taxon>Alphaproteobacteria</taxon>
        <taxon>Acetobacterales</taxon>
        <taxon>Acetobacteraceae</taxon>
        <taxon>Acetobacter</taxon>
    </lineage>
</organism>
<reference evidence="1 2" key="1">
    <citation type="journal article" date="2020" name="Int. J. Syst. Evol. Microbiol.">
        <title>Novel acetic acid bacteria from cider fermentations: Acetobacter conturbans sp. nov. and Acetobacter fallax sp. nov.</title>
        <authorList>
            <person name="Sombolestani A.S."/>
            <person name="Cleenwerck I."/>
            <person name="Cnockaert M."/>
            <person name="Borremans W."/>
            <person name="Wieme A.D."/>
            <person name="De Vuyst L."/>
            <person name="Vandamme P."/>
        </authorList>
    </citation>
    <scope>NUCLEOTIDE SEQUENCE [LARGE SCALE GENOMIC DNA]</scope>
    <source>
        <strain evidence="1 2">LMG 30640</strain>
    </source>
</reference>
<accession>A0ABX0JSI2</accession>
<dbReference type="InterPro" id="IPR027417">
    <property type="entry name" value="P-loop_NTPase"/>
</dbReference>
<dbReference type="SUPFAM" id="SSF52540">
    <property type="entry name" value="P-loop containing nucleoside triphosphate hydrolases"/>
    <property type="match status" value="1"/>
</dbReference>
<comment type="caution">
    <text evidence="1">The sequence shown here is derived from an EMBL/GenBank/DDBJ whole genome shotgun (WGS) entry which is preliminary data.</text>
</comment>
<sequence length="277" mass="32161">MIILEEDRTIILHTPKCAGKALRKAFAGMTSETEQWDWSYLRSTGEWVDRAHVPLSVLRQMPEWEKFSTWTFIAVVRDPRARLVSSLREHLLQHREKDPLAVLDRLDETRICHDPRYIHFIPQHRFSHIGNKRYADFIVRTESLAADLRAVGTLCRFGKHFFDAVDRIMKAPESRESGTAPDIAERITACLARFYIRDYALFGYAMPDFSGKLPGWFSGLLTDPLCWPEWSGYGYTEAAYDRFRRGVERDAMLNALLRENRTLRSQCEALRTGQMTA</sequence>
<name>A0ABX0JSI2_9PROT</name>